<feature type="region of interest" description="Disordered" evidence="1">
    <location>
        <begin position="67"/>
        <end position="116"/>
    </location>
</feature>
<dbReference type="Proteomes" id="UP000004926">
    <property type="component" value="Chromosome"/>
</dbReference>
<proteinExistence type="predicted"/>
<name>H5X3T9_9PSEU</name>
<evidence type="ECO:0000313" key="3">
    <source>
        <dbReference type="Proteomes" id="UP000004926"/>
    </source>
</evidence>
<dbReference type="AlphaFoldDB" id="H5X3T9"/>
<accession>H5X3T9</accession>
<protein>
    <submittedName>
        <fullName evidence="2">Uncharacterized protein</fullName>
    </submittedName>
</protein>
<feature type="compositionally biased region" description="Polar residues" evidence="1">
    <location>
        <begin position="90"/>
        <end position="104"/>
    </location>
</feature>
<dbReference type="HOGENOM" id="CLU_1873947_0_0_11"/>
<sequence>MAKKEVRIAPAAQGRGWQVVAPGQPAGTARVFKTKRAAIAYALVSERSARVAEGGVRALQTTGRVKIKKAASNRSGKTTTKRQRVAAGKTTASKTARLVKQSQTEYDHDQQPGPSFRKLMQNAAKLNKDALDRLAK</sequence>
<gene>
    <name evidence="2" type="ORF">SacmaDRAFT_3960</name>
</gene>
<reference evidence="2 3" key="1">
    <citation type="journal article" date="2012" name="Stand. Genomic Sci.">
        <title>Genome sequence of the ocean sediment bacterium Saccharomonospora marina type strain (XMU15(T)).</title>
        <authorList>
            <person name="Klenk H.P."/>
            <person name="Lu M."/>
            <person name="Lucas S."/>
            <person name="Lapidus A."/>
            <person name="Copeland A."/>
            <person name="Pitluck S."/>
            <person name="Goodwin L.A."/>
            <person name="Han C."/>
            <person name="Tapia R."/>
            <person name="Brambilla E.M."/>
            <person name="Potter G."/>
            <person name="Land M."/>
            <person name="Ivanova N."/>
            <person name="Rohde M."/>
            <person name="Goker M."/>
            <person name="Detter J.C."/>
            <person name="Li W.J."/>
            <person name="Kyrpides N.C."/>
            <person name="Woyke T."/>
        </authorList>
    </citation>
    <scope>NUCLEOTIDE SEQUENCE [LARGE SCALE GENOMIC DNA]</scope>
    <source>
        <strain evidence="2 3">XMU15</strain>
    </source>
</reference>
<evidence type="ECO:0000256" key="1">
    <source>
        <dbReference type="SAM" id="MobiDB-lite"/>
    </source>
</evidence>
<keyword evidence="3" id="KW-1185">Reference proteome</keyword>
<dbReference type="RefSeq" id="WP_009155535.1">
    <property type="nucleotide sequence ID" value="NZ_CM001439.1"/>
</dbReference>
<dbReference type="EMBL" id="CM001439">
    <property type="protein sequence ID" value="EHR52157.1"/>
    <property type="molecule type" value="Genomic_DNA"/>
</dbReference>
<organism evidence="2 3">
    <name type="scientific">Saccharomonospora marina XMU15</name>
    <dbReference type="NCBI Taxonomy" id="882083"/>
    <lineage>
        <taxon>Bacteria</taxon>
        <taxon>Bacillati</taxon>
        <taxon>Actinomycetota</taxon>
        <taxon>Actinomycetes</taxon>
        <taxon>Pseudonocardiales</taxon>
        <taxon>Pseudonocardiaceae</taxon>
        <taxon>Saccharomonospora</taxon>
    </lineage>
</organism>
<evidence type="ECO:0000313" key="2">
    <source>
        <dbReference type="EMBL" id="EHR52157.1"/>
    </source>
</evidence>